<keyword evidence="3" id="KW-0560">Oxidoreductase</keyword>
<dbReference type="Pfam" id="PF03060">
    <property type="entry name" value="NMO"/>
    <property type="match status" value="1"/>
</dbReference>
<accession>A0A1F7R933</accession>
<keyword evidence="2" id="KW-0288">FMN</keyword>
<dbReference type="GO" id="GO:0051213">
    <property type="term" value="F:dioxygenase activity"/>
    <property type="evidence" value="ECO:0007669"/>
    <property type="project" value="UniProtKB-KW"/>
</dbReference>
<keyword evidence="4" id="KW-0223">Dioxygenase</keyword>
<dbReference type="PANTHER" id="PTHR32332">
    <property type="entry name" value="2-NITROPROPANE DIOXYGENASE"/>
    <property type="match status" value="1"/>
</dbReference>
<keyword evidence="1" id="KW-0285">Flavoprotein</keyword>
<gene>
    <name evidence="4" type="ORF">A2042_01915</name>
</gene>
<comment type="caution">
    <text evidence="4">The sequence shown here is derived from an EMBL/GenBank/DDBJ whole genome shotgun (WGS) entry which is preliminary data.</text>
</comment>
<protein>
    <submittedName>
        <fullName evidence="4">2-nitropropane dioxygenase</fullName>
    </submittedName>
</protein>
<evidence type="ECO:0000256" key="2">
    <source>
        <dbReference type="ARBA" id="ARBA00022643"/>
    </source>
</evidence>
<organism evidence="4 5">
    <name type="scientific">Candidatus Schekmanbacteria bacterium GWA2_38_11</name>
    <dbReference type="NCBI Taxonomy" id="1817876"/>
    <lineage>
        <taxon>Bacteria</taxon>
        <taxon>Candidatus Schekmaniibacteriota</taxon>
    </lineage>
</organism>
<evidence type="ECO:0000256" key="3">
    <source>
        <dbReference type="ARBA" id="ARBA00023002"/>
    </source>
</evidence>
<evidence type="ECO:0000313" key="5">
    <source>
        <dbReference type="Proteomes" id="UP000178526"/>
    </source>
</evidence>
<dbReference type="Proteomes" id="UP000178526">
    <property type="component" value="Unassembled WGS sequence"/>
</dbReference>
<dbReference type="GO" id="GO:0018580">
    <property type="term" value="F:nitronate monooxygenase activity"/>
    <property type="evidence" value="ECO:0007669"/>
    <property type="project" value="InterPro"/>
</dbReference>
<dbReference type="PANTHER" id="PTHR32332:SF18">
    <property type="entry name" value="2-NITROPROPANE DIOXYGENASE"/>
    <property type="match status" value="1"/>
</dbReference>
<evidence type="ECO:0000313" key="4">
    <source>
        <dbReference type="EMBL" id="OGL38065.1"/>
    </source>
</evidence>
<dbReference type="Gene3D" id="3.20.20.70">
    <property type="entry name" value="Aldolase class I"/>
    <property type="match status" value="1"/>
</dbReference>
<proteinExistence type="predicted"/>
<dbReference type="SUPFAM" id="SSF51412">
    <property type="entry name" value="Inosine monophosphate dehydrogenase (IMPDH)"/>
    <property type="match status" value="1"/>
</dbReference>
<dbReference type="EMBL" id="MGDB01000157">
    <property type="protein sequence ID" value="OGL38065.1"/>
    <property type="molecule type" value="Genomic_DNA"/>
</dbReference>
<dbReference type="InterPro" id="IPR004136">
    <property type="entry name" value="NMO"/>
</dbReference>
<dbReference type="AlphaFoldDB" id="A0A1F7R933"/>
<sequence length="360" mass="38789">MKLPVLKIGELVARIPIIQGGMGVGISLSGLASAVANEGGIGVISAAMIGMGESDITKNFIEANIRALENEIRKAREKTKGILGVNIMVALTNFADMVNTAIKEKVDILFCGAGLPLDLPKYLGKGINTKLVPIVSSAKAAKILCMKWLRNFNYLPDAFVVEGPLAGGHLGFKAEQIENPEFTLEKILPEVVAAVKPFEEKNNKKIPVIAAGGIYSGEDINKFLKLGASGVQIATRFVATVECDADSKFKEEFIKSREGDIILINSPVGLPGRAIKNKFLEDVNNGIKKPFSCPYHCISTCDFKRSTYCIALALVNAKKGKLNKGFAFAGKNAFRISKITTVKELIESLIEEFKAASKVQ</sequence>
<name>A0A1F7R933_9BACT</name>
<dbReference type="CDD" id="cd04730">
    <property type="entry name" value="NPD_like"/>
    <property type="match status" value="1"/>
</dbReference>
<evidence type="ECO:0000256" key="1">
    <source>
        <dbReference type="ARBA" id="ARBA00022630"/>
    </source>
</evidence>
<reference evidence="4 5" key="1">
    <citation type="journal article" date="2016" name="Nat. Commun.">
        <title>Thousands of microbial genomes shed light on interconnected biogeochemical processes in an aquifer system.</title>
        <authorList>
            <person name="Anantharaman K."/>
            <person name="Brown C.T."/>
            <person name="Hug L.A."/>
            <person name="Sharon I."/>
            <person name="Castelle C.J."/>
            <person name="Probst A.J."/>
            <person name="Thomas B.C."/>
            <person name="Singh A."/>
            <person name="Wilkins M.J."/>
            <person name="Karaoz U."/>
            <person name="Brodie E.L."/>
            <person name="Williams K.H."/>
            <person name="Hubbard S.S."/>
            <person name="Banfield J.F."/>
        </authorList>
    </citation>
    <scope>NUCLEOTIDE SEQUENCE [LARGE SCALE GENOMIC DNA]</scope>
</reference>
<dbReference type="InterPro" id="IPR013785">
    <property type="entry name" value="Aldolase_TIM"/>
</dbReference>